<dbReference type="AlphaFoldDB" id="A0A195BLP1"/>
<evidence type="ECO:0000313" key="2">
    <source>
        <dbReference type="Proteomes" id="UP000078540"/>
    </source>
</evidence>
<organism evidence="1 2">
    <name type="scientific">Atta colombica</name>
    <dbReference type="NCBI Taxonomy" id="520822"/>
    <lineage>
        <taxon>Eukaryota</taxon>
        <taxon>Metazoa</taxon>
        <taxon>Ecdysozoa</taxon>
        <taxon>Arthropoda</taxon>
        <taxon>Hexapoda</taxon>
        <taxon>Insecta</taxon>
        <taxon>Pterygota</taxon>
        <taxon>Neoptera</taxon>
        <taxon>Endopterygota</taxon>
        <taxon>Hymenoptera</taxon>
        <taxon>Apocrita</taxon>
        <taxon>Aculeata</taxon>
        <taxon>Formicoidea</taxon>
        <taxon>Formicidae</taxon>
        <taxon>Myrmicinae</taxon>
        <taxon>Atta</taxon>
    </lineage>
</organism>
<keyword evidence="2" id="KW-1185">Reference proteome</keyword>
<name>A0A195BLP1_9HYME</name>
<dbReference type="EMBL" id="KQ976450">
    <property type="protein sequence ID" value="KYM85717.1"/>
    <property type="molecule type" value="Genomic_DNA"/>
</dbReference>
<accession>A0A195BLP1</accession>
<proteinExistence type="predicted"/>
<gene>
    <name evidence="1" type="ORF">ALC53_04498</name>
</gene>
<protein>
    <submittedName>
        <fullName evidence="1">Uncharacterized protein</fullName>
    </submittedName>
</protein>
<sequence>MSFCSIVGTSLESSLVASMVALSKVSRFSVLKMIGTLNVESIHHQIHLLKYKYLTVRLQLSSFETPARIAQRNHPARHLLSYYLAYLKLSSQDELVEMRCRKKMTVYSMPEERRLEVDC</sequence>
<dbReference type="Proteomes" id="UP000078540">
    <property type="component" value="Unassembled WGS sequence"/>
</dbReference>
<reference evidence="1 2" key="1">
    <citation type="submission" date="2015-09" db="EMBL/GenBank/DDBJ databases">
        <title>Atta colombica WGS genome.</title>
        <authorList>
            <person name="Nygaard S."/>
            <person name="Hu H."/>
            <person name="Boomsma J."/>
            <person name="Zhang G."/>
        </authorList>
    </citation>
    <scope>NUCLEOTIDE SEQUENCE [LARGE SCALE GENOMIC DNA]</scope>
    <source>
        <strain evidence="1">Treedump-2</strain>
        <tissue evidence="1">Whole body</tissue>
    </source>
</reference>
<evidence type="ECO:0000313" key="1">
    <source>
        <dbReference type="EMBL" id="KYM85717.1"/>
    </source>
</evidence>